<evidence type="ECO:0000313" key="1">
    <source>
        <dbReference type="EMBL" id="XBX79473.1"/>
    </source>
</evidence>
<dbReference type="AlphaFoldDB" id="A0AAU7W1X1"/>
<name>A0AAU7W1X1_9MICO</name>
<organism evidence="1">
    <name type="scientific">Microbacterium sp. A8/3-1</name>
    <dbReference type="NCBI Taxonomy" id="3160749"/>
    <lineage>
        <taxon>Bacteria</taxon>
        <taxon>Bacillati</taxon>
        <taxon>Actinomycetota</taxon>
        <taxon>Actinomycetes</taxon>
        <taxon>Micrococcales</taxon>
        <taxon>Microbacteriaceae</taxon>
        <taxon>Microbacterium</taxon>
    </lineage>
</organism>
<protein>
    <submittedName>
        <fullName evidence="1">Uncharacterized protein</fullName>
    </submittedName>
</protein>
<proteinExistence type="predicted"/>
<sequence>MDAATDLSWVDPPGVDPVTPATTVWLTDQPVRVPLGWGIAFFTRQRRDCLCLLSPAGELFILFVSQDGDVRQLQGVPDDVVRGLISRHFPEAAR</sequence>
<dbReference type="EMBL" id="CP158357">
    <property type="protein sequence ID" value="XBX79473.1"/>
    <property type="molecule type" value="Genomic_DNA"/>
</dbReference>
<reference evidence="1" key="1">
    <citation type="submission" date="2024-06" db="EMBL/GenBank/DDBJ databases">
        <title>Draft genome sequence of Microbacterium sp. strain A8/3-1, isolated from Oxytropis tragacanthoides Fisch. ex DC. Root nodules in the Altai region of Russia.</title>
        <authorList>
            <person name="Sazanova A."/>
            <person name="Guro P."/>
            <person name="Kuznetsova I."/>
            <person name="Belimov A."/>
            <person name="Safronova V."/>
        </authorList>
    </citation>
    <scope>NUCLEOTIDE SEQUENCE</scope>
    <source>
        <strain evidence="1">A8/3-1</strain>
    </source>
</reference>
<gene>
    <name evidence="1" type="ORF">ABS642_05165</name>
</gene>
<dbReference type="RefSeq" id="WP_350352500.1">
    <property type="nucleotide sequence ID" value="NZ_CP158357.1"/>
</dbReference>
<accession>A0AAU7W1X1</accession>